<feature type="domain" description="HipA-like C-terminal" evidence="4">
    <location>
        <begin position="60"/>
        <end position="290"/>
    </location>
</feature>
<dbReference type="Proteomes" id="UP001164653">
    <property type="component" value="Chromosome"/>
</dbReference>
<sequence>MSLPVIEFCPGTLAPGYDTYSRNCLRRVFNGKRVSHILSYGSPATNQDTDQLFDENRKRISISGVQEKFSVTLDKNKLRLIQEDEQGTYILKPIPTAGCKPDQMPANEHLTMQIARQVYGIETAENALIFFADGAQAHITKRFDRHADGRKRAQDDFASLAGRTPQTHGEHYKYLGNYLEIFELMQKYVPAYTVEAPKLLRTLMFNYLFSNGDAHLKNFSLLETDQGDYRLSQAYDLLNRRIHIGDKDFALDDGILPKKLAQGKVMQQFTLLAQIAGINSKVFDGIVSRMLSGSQQVEQLISASFLDQTTKRNYLQMIADYIVLHTKVNGSTFCGIDINDPDDMQKLHCTMQQMIDLAYENAAASKKST</sequence>
<evidence type="ECO:0000256" key="3">
    <source>
        <dbReference type="ARBA" id="ARBA00022777"/>
    </source>
</evidence>
<dbReference type="InterPro" id="IPR012893">
    <property type="entry name" value="HipA-like_C"/>
</dbReference>
<evidence type="ECO:0000259" key="4">
    <source>
        <dbReference type="Pfam" id="PF07804"/>
    </source>
</evidence>
<dbReference type="Gene3D" id="1.10.1070.20">
    <property type="match status" value="1"/>
</dbReference>
<keyword evidence="2" id="KW-0808">Transferase</keyword>
<evidence type="ECO:0000313" key="5">
    <source>
        <dbReference type="EMBL" id="WAC13034.1"/>
    </source>
</evidence>
<evidence type="ECO:0000256" key="1">
    <source>
        <dbReference type="ARBA" id="ARBA00010164"/>
    </source>
</evidence>
<protein>
    <submittedName>
        <fullName evidence="5">HipA domain-containing protein</fullName>
    </submittedName>
</protein>
<dbReference type="PANTHER" id="PTHR37419">
    <property type="entry name" value="SERINE/THREONINE-PROTEIN KINASE TOXIN HIPA"/>
    <property type="match status" value="1"/>
</dbReference>
<keyword evidence="3" id="KW-0418">Kinase</keyword>
<dbReference type="Pfam" id="PF07804">
    <property type="entry name" value="HipA_C"/>
    <property type="match status" value="1"/>
</dbReference>
<dbReference type="RefSeq" id="WP_244823926.1">
    <property type="nucleotide sequence ID" value="NZ_CP112998.1"/>
</dbReference>
<evidence type="ECO:0000313" key="6">
    <source>
        <dbReference type="Proteomes" id="UP001164653"/>
    </source>
</evidence>
<evidence type="ECO:0000256" key="2">
    <source>
        <dbReference type="ARBA" id="ARBA00022679"/>
    </source>
</evidence>
<name>A0A9E8SM82_9BACT</name>
<organism evidence="5 6">
    <name type="scientific">Dyadobacter pollutisoli</name>
    <dbReference type="NCBI Taxonomy" id="2910158"/>
    <lineage>
        <taxon>Bacteria</taxon>
        <taxon>Pseudomonadati</taxon>
        <taxon>Bacteroidota</taxon>
        <taxon>Cytophagia</taxon>
        <taxon>Cytophagales</taxon>
        <taxon>Spirosomataceae</taxon>
        <taxon>Dyadobacter</taxon>
    </lineage>
</organism>
<comment type="similarity">
    <text evidence="1">Belongs to the HipA Ser/Thr kinase family.</text>
</comment>
<proteinExistence type="inferred from homology"/>
<dbReference type="EMBL" id="CP112998">
    <property type="protein sequence ID" value="WAC13034.1"/>
    <property type="molecule type" value="Genomic_DNA"/>
</dbReference>
<dbReference type="GO" id="GO:0004674">
    <property type="term" value="F:protein serine/threonine kinase activity"/>
    <property type="evidence" value="ECO:0007669"/>
    <property type="project" value="TreeGrafter"/>
</dbReference>
<dbReference type="GO" id="GO:0005829">
    <property type="term" value="C:cytosol"/>
    <property type="evidence" value="ECO:0007669"/>
    <property type="project" value="TreeGrafter"/>
</dbReference>
<dbReference type="KEGG" id="dpf:ON006_03520"/>
<dbReference type="AlphaFoldDB" id="A0A9E8SM82"/>
<dbReference type="PANTHER" id="PTHR37419:SF1">
    <property type="entry name" value="SERINE_THREONINE-PROTEIN KINASE TOXIN HIPA"/>
    <property type="match status" value="1"/>
</dbReference>
<keyword evidence="6" id="KW-1185">Reference proteome</keyword>
<gene>
    <name evidence="5" type="ORF">ON006_03520</name>
</gene>
<dbReference type="InterPro" id="IPR052028">
    <property type="entry name" value="HipA_Ser/Thr_kinase"/>
</dbReference>
<reference evidence="5" key="1">
    <citation type="submission" date="2022-11" db="EMBL/GenBank/DDBJ databases">
        <title>Dyadobacter pollutisoli sp. nov., isolated from plastic dumped soil.</title>
        <authorList>
            <person name="Kim J.M."/>
            <person name="Kim K.R."/>
            <person name="Lee J.K."/>
            <person name="Hao L."/>
            <person name="Jeon C.O."/>
        </authorList>
    </citation>
    <scope>NUCLEOTIDE SEQUENCE</scope>
    <source>
        <strain evidence="5">U1</strain>
    </source>
</reference>
<accession>A0A9E8SM82</accession>